<dbReference type="PANTHER" id="PTHR43757">
    <property type="entry name" value="AMINOMETHYLTRANSFERASE"/>
    <property type="match status" value="1"/>
</dbReference>
<dbReference type="Pfam" id="PF01571">
    <property type="entry name" value="GCV_T"/>
    <property type="match status" value="1"/>
</dbReference>
<feature type="domain" description="GCVT N-terminal" evidence="1">
    <location>
        <begin position="415"/>
        <end position="679"/>
    </location>
</feature>
<dbReference type="InterPro" id="IPR006222">
    <property type="entry name" value="GCVT_N"/>
</dbReference>
<dbReference type="OrthoDB" id="9772660at2"/>
<keyword evidence="5" id="KW-1185">Reference proteome</keyword>
<dbReference type="RefSeq" id="WP_124086285.1">
    <property type="nucleotide sequence ID" value="NZ_UXAW01000059.1"/>
</dbReference>
<evidence type="ECO:0000313" key="5">
    <source>
        <dbReference type="Proteomes" id="UP000277498"/>
    </source>
</evidence>
<dbReference type="Gene3D" id="3.30.1360.120">
    <property type="entry name" value="Probable tRNA modification gtpase trme, domain 1"/>
    <property type="match status" value="1"/>
</dbReference>
<dbReference type="InterPro" id="IPR027266">
    <property type="entry name" value="TrmE/GcvT-like"/>
</dbReference>
<reference evidence="4 5" key="1">
    <citation type="submission" date="2018-11" db="EMBL/GenBank/DDBJ databases">
        <authorList>
            <person name="Criscuolo A."/>
        </authorList>
    </citation>
    <scope>NUCLEOTIDE SEQUENCE [LARGE SCALE GENOMIC DNA]</scope>
    <source>
        <strain evidence="4">ACIP111625</strain>
    </source>
</reference>
<feature type="domain" description="Aminomethyltransferase C-terminal" evidence="2">
    <location>
        <begin position="700"/>
        <end position="781"/>
    </location>
</feature>
<dbReference type="EC" id="2.1.2.10" evidence="4"/>
<keyword evidence="4" id="KW-0808">Transferase</keyword>
<protein>
    <submittedName>
        <fullName evidence="4">Aminomethyltransferase</fullName>
        <ecNumber evidence="4">2.1.2.10</ecNumber>
    </submittedName>
</protein>
<dbReference type="GO" id="GO:0008168">
    <property type="term" value="F:methyltransferase activity"/>
    <property type="evidence" value="ECO:0007669"/>
    <property type="project" value="UniProtKB-KW"/>
</dbReference>
<evidence type="ECO:0000259" key="2">
    <source>
        <dbReference type="Pfam" id="PF08669"/>
    </source>
</evidence>
<name>A0A3P5X019_9RHOB</name>
<dbReference type="PANTHER" id="PTHR43757:SF2">
    <property type="entry name" value="AMINOMETHYLTRANSFERASE, MITOCHONDRIAL"/>
    <property type="match status" value="1"/>
</dbReference>
<dbReference type="GO" id="GO:0032259">
    <property type="term" value="P:methylation"/>
    <property type="evidence" value="ECO:0007669"/>
    <property type="project" value="UniProtKB-KW"/>
</dbReference>
<keyword evidence="4" id="KW-0489">Methyltransferase</keyword>
<evidence type="ECO:0000259" key="3">
    <source>
        <dbReference type="Pfam" id="PF09347"/>
    </source>
</evidence>
<dbReference type="InterPro" id="IPR028896">
    <property type="entry name" value="GcvT/YgfZ/DmdA"/>
</dbReference>
<organism evidence="4 5">
    <name type="scientific">Pseudogemmobacter humi</name>
    <dbReference type="NCBI Taxonomy" id="2483812"/>
    <lineage>
        <taxon>Bacteria</taxon>
        <taxon>Pseudomonadati</taxon>
        <taxon>Pseudomonadota</taxon>
        <taxon>Alphaproteobacteria</taxon>
        <taxon>Rhodobacterales</taxon>
        <taxon>Paracoccaceae</taxon>
        <taxon>Pseudogemmobacter</taxon>
    </lineage>
</organism>
<dbReference type="Pfam" id="PF08669">
    <property type="entry name" value="GCV_T_C"/>
    <property type="match status" value="1"/>
</dbReference>
<dbReference type="Pfam" id="PF09347">
    <property type="entry name" value="DUF1989"/>
    <property type="match status" value="1"/>
</dbReference>
<dbReference type="InterPro" id="IPR029043">
    <property type="entry name" value="GcvT/YgfZ_C"/>
</dbReference>
<feature type="domain" description="DUF1989" evidence="3">
    <location>
        <begin position="194"/>
        <end position="361"/>
    </location>
</feature>
<evidence type="ECO:0000259" key="1">
    <source>
        <dbReference type="Pfam" id="PF01571"/>
    </source>
</evidence>
<gene>
    <name evidence="4" type="primary">gcvT_8</name>
    <name evidence="4" type="ORF">XINFAN_01874</name>
</gene>
<proteinExistence type="predicted"/>
<dbReference type="SUPFAM" id="SSF103025">
    <property type="entry name" value="Folate-binding domain"/>
    <property type="match status" value="1"/>
</dbReference>
<dbReference type="InterPro" id="IPR018959">
    <property type="entry name" value="DUF1989"/>
</dbReference>
<sequence>MLDTLYPAVNPGPPRPSQIIRPRGLMLPPGTERYTVPGSGAMMIRIGAGDRISVVNDEGGQPCEVVAADLSGRIDPGILGLAADSDASGLKDLLAGGNDSLARMRKGLERHGLDLAGAKASRFFDAATPAKTSVDFPANREGIVVIAAPGGDMLPDGQDTSTPLTVYVHRAAPNVGLKAELPDPLSDPLQEVRVHSATAEAYVVKAGEYIQIIDVDGRQCTDFQCFDARKLDKGIEHPLDVTATRSAMGHAYPMPGLHAKYYDQDFLPLVEVIQDTCGRHDAFSLACYAKYYDDIGYPGHVNCTENFNNALAPHGVNARGGWMAANFFFNTGVDDHGVMYADEPWSRPGDYVLLRALTDIVCVNSACPDDTTAANGWNPTDIHVRTYAATQKFSRAVAIRATPDSEPKMTKETGFHDRLSKMTRNFIEYKGYWLANSYAEAGPIEEYYAARQKSVVMDLSALRKFEVTGPDSEALMQYTLTRDVKKLTPGQIVYSAMCYPHGGMIDDGTIFRLAKDNFRWICGDDYSGVWLREQAEKLGLNVLVRDSTDQLHNLAVQGPESRDLLKKVIWTPPHQPTMEELAWFRFTVGRIGDAQGIPVVVSRTGYTGELGYEVWCHPKHAGEVFDAIWAKGPEHGLRPMGLLALDMLRIEAGLIFANYDFTDQTDPFEAGIGFTVPLKGKTDDFIGRDALIRRKEHPSRKFIGLDIDSEVAVGHGDCIHIGRAQIGEVTSSMRSPLLGKNIALARVDVAHAEPGTEVEIGKLDGHQKRLPAKIVTLSHYDPKKTRPQS</sequence>
<accession>A0A3P5X019</accession>
<evidence type="ECO:0000313" key="4">
    <source>
        <dbReference type="EMBL" id="VDC27415.1"/>
    </source>
</evidence>
<dbReference type="InterPro" id="IPR013977">
    <property type="entry name" value="GcvT_C"/>
</dbReference>
<dbReference type="EMBL" id="UXAW01000059">
    <property type="protein sequence ID" value="VDC27415.1"/>
    <property type="molecule type" value="Genomic_DNA"/>
</dbReference>
<dbReference type="GO" id="GO:0005829">
    <property type="term" value="C:cytosol"/>
    <property type="evidence" value="ECO:0007669"/>
    <property type="project" value="TreeGrafter"/>
</dbReference>
<dbReference type="GO" id="GO:0004047">
    <property type="term" value="F:aminomethyltransferase activity"/>
    <property type="evidence" value="ECO:0007669"/>
    <property type="project" value="UniProtKB-EC"/>
</dbReference>
<dbReference type="Proteomes" id="UP000277498">
    <property type="component" value="Unassembled WGS sequence"/>
</dbReference>
<dbReference type="AlphaFoldDB" id="A0A3P5X019"/>
<dbReference type="SUPFAM" id="SSF101790">
    <property type="entry name" value="Aminomethyltransferase beta-barrel domain"/>
    <property type="match status" value="1"/>
</dbReference>